<dbReference type="SUPFAM" id="SSF55681">
    <property type="entry name" value="Class II aaRS and biotin synthetases"/>
    <property type="match status" value="1"/>
</dbReference>
<keyword evidence="4 15" id="KW-0963">Cytoplasm</keyword>
<evidence type="ECO:0000256" key="15">
    <source>
        <dbReference type="HAMAP-Rule" id="MF_00283"/>
    </source>
</evidence>
<feature type="domain" description="B5" evidence="19">
    <location>
        <begin position="414"/>
        <end position="488"/>
    </location>
</feature>
<keyword evidence="6 15" id="KW-0436">Ligase</keyword>
<evidence type="ECO:0000256" key="10">
    <source>
        <dbReference type="ARBA" id="ARBA00022842"/>
    </source>
</evidence>
<comment type="similarity">
    <text evidence="2 15">Belongs to the phenylalanyl-tRNA synthetase beta subunit family. Type 1 subfamily.</text>
</comment>
<feature type="domain" description="FDX-ACB" evidence="18">
    <location>
        <begin position="742"/>
        <end position="835"/>
    </location>
</feature>
<dbReference type="Proteomes" id="UP001501563">
    <property type="component" value="Unassembled WGS sequence"/>
</dbReference>
<evidence type="ECO:0000259" key="19">
    <source>
        <dbReference type="PROSITE" id="PS51483"/>
    </source>
</evidence>
<dbReference type="Pfam" id="PF01588">
    <property type="entry name" value="tRNA_bind"/>
    <property type="match status" value="1"/>
</dbReference>
<evidence type="ECO:0000256" key="6">
    <source>
        <dbReference type="ARBA" id="ARBA00022598"/>
    </source>
</evidence>
<evidence type="ECO:0000256" key="3">
    <source>
        <dbReference type="ARBA" id="ARBA00011209"/>
    </source>
</evidence>
<dbReference type="Gene3D" id="3.30.70.380">
    <property type="entry name" value="Ferrodoxin-fold anticodon-binding domain"/>
    <property type="match status" value="1"/>
</dbReference>
<evidence type="ECO:0000256" key="16">
    <source>
        <dbReference type="PROSITE-ProRule" id="PRU00209"/>
    </source>
</evidence>
<dbReference type="InterPro" id="IPR002547">
    <property type="entry name" value="tRNA-bd_dom"/>
</dbReference>
<dbReference type="PANTHER" id="PTHR10947:SF0">
    <property type="entry name" value="PHENYLALANINE--TRNA LIGASE BETA SUBUNIT"/>
    <property type="match status" value="1"/>
</dbReference>
<comment type="subunit">
    <text evidence="3 15">Tetramer of two alpha and two beta subunits.</text>
</comment>
<comment type="subcellular location">
    <subcellularLocation>
        <location evidence="1 15">Cytoplasm</location>
    </subcellularLocation>
</comment>
<dbReference type="Pfam" id="PF03483">
    <property type="entry name" value="B3_4"/>
    <property type="match status" value="1"/>
</dbReference>
<feature type="binding site" evidence="15">
    <location>
        <position position="466"/>
    </location>
    <ligand>
        <name>Mg(2+)</name>
        <dbReference type="ChEBI" id="CHEBI:18420"/>
        <note>shared with alpha subunit</note>
    </ligand>
</feature>
<dbReference type="RefSeq" id="WP_331267965.1">
    <property type="nucleotide sequence ID" value="NZ_BAAAZA010000014.1"/>
</dbReference>
<dbReference type="PROSITE" id="PS51483">
    <property type="entry name" value="B5"/>
    <property type="match status" value="1"/>
</dbReference>
<comment type="caution">
    <text evidence="20">The sequence shown here is derived from an EMBL/GenBank/DDBJ whole genome shotgun (WGS) entry which is preliminary data.</text>
</comment>
<dbReference type="InterPro" id="IPR005121">
    <property type="entry name" value="Fdx_antiC-bd"/>
</dbReference>
<dbReference type="Gene3D" id="3.30.56.10">
    <property type="match status" value="2"/>
</dbReference>
<evidence type="ECO:0000313" key="20">
    <source>
        <dbReference type="EMBL" id="GAA3877094.1"/>
    </source>
</evidence>
<evidence type="ECO:0000256" key="9">
    <source>
        <dbReference type="ARBA" id="ARBA00022840"/>
    </source>
</evidence>
<dbReference type="InterPro" id="IPR004532">
    <property type="entry name" value="Phe-tRNA-ligase_IIc_bsu_bact"/>
</dbReference>
<dbReference type="Pfam" id="PF03484">
    <property type="entry name" value="B5"/>
    <property type="match status" value="1"/>
</dbReference>
<dbReference type="NCBIfam" id="TIGR00472">
    <property type="entry name" value="pheT_bact"/>
    <property type="match status" value="1"/>
</dbReference>
<evidence type="ECO:0000259" key="17">
    <source>
        <dbReference type="PROSITE" id="PS50886"/>
    </source>
</evidence>
<dbReference type="InterPro" id="IPR009061">
    <property type="entry name" value="DNA-bd_dom_put_sf"/>
</dbReference>
<keyword evidence="9 15" id="KW-0067">ATP-binding</keyword>
<dbReference type="InterPro" id="IPR005146">
    <property type="entry name" value="B3/B4_tRNA-bd"/>
</dbReference>
<feature type="binding site" evidence="15">
    <location>
        <position position="476"/>
    </location>
    <ligand>
        <name>Mg(2+)</name>
        <dbReference type="ChEBI" id="CHEBI:18420"/>
        <note>shared with alpha subunit</note>
    </ligand>
</feature>
<dbReference type="Pfam" id="PF17759">
    <property type="entry name" value="tRNA_synthFbeta"/>
    <property type="match status" value="1"/>
</dbReference>
<dbReference type="InterPro" id="IPR041616">
    <property type="entry name" value="PheRS_beta_core"/>
</dbReference>
<keyword evidence="5 16" id="KW-0820">tRNA-binding</keyword>
<sequence>MRVPLSWLREYVDLPATQTGRDVQAKLISVGLEVETVEQLGADLKGPLVVGQVLSIEELEGFKKPIRFCTVDVGQANGTGEPQEIVCGARNFSVGDKVVVVLPGAVLPGGFSIAARKTYGRVSHGMICSGDELGMGDDGSKGIIVLPQETEVGIDAVELLELVDEVLDIAVTPDRGYALSLRGIAREAAVAYGLPLRDPALIDVPAPNAFGHPVKISEPMGCDRFTARTVTGIEPEARSPIWLQRRLQKAGMRPVSLAVDITNYVMLELGQPLHAYDRSLIQGAIGVRRAEAGEKLTTLDGVTRTLDAEDLVITDDRGPIGLAGVMGGANTEIADHAHENGGTTDVVIEAAHFDAISIARTARRHKLASEASRRFERGVDPLAASAAAQRTVDLLVLLGGGTADAGVTEVIAPSAPHTITIPANHPDKVAGVEYGRETVVRRLQQVGCDVYGQDELIVTVPSWRPDLTDPNDLAEEVIRLEGYENLPSTLPKPPAGRGLTDRQRLHRRIGRALAGAGFVEAPNYPFIGEQIFDQFGLAADDSNRRVVKLVNPLSDEEPALRTTLLPGLLAALRRNDGRGSHDLALFETGLVFHPREEQRIATRLTVDRRPSDEEIASLTAALPEQPRHAAVVLAGAREQVGWWGKGRPADWADAIEAARTIAREAGADLVVRKGQYGPWHPGRCAELAVVVDGNEQVIGYAGELHPGVLKTLGLPGRTCAMELDLDVLERAGTGPVKGPRISSFPVATQDVALVVDSAVPHAEVEAALREGAGQLLESIRLFDVYESEQLGEGKKSLAYALRFRAPDRTLTVDEASAARDTAVALAAERTGATLRS</sequence>
<dbReference type="EC" id="6.1.1.20" evidence="15"/>
<dbReference type="HAMAP" id="MF_00283">
    <property type="entry name" value="Phe_tRNA_synth_beta1"/>
    <property type="match status" value="1"/>
</dbReference>
<dbReference type="PROSITE" id="PS51447">
    <property type="entry name" value="FDX_ACB"/>
    <property type="match status" value="1"/>
</dbReference>
<accession>A0ABP7KJ10</accession>
<keyword evidence="11 16" id="KW-0694">RNA-binding</keyword>
<evidence type="ECO:0000256" key="13">
    <source>
        <dbReference type="ARBA" id="ARBA00023146"/>
    </source>
</evidence>
<gene>
    <name evidence="15 20" type="primary">pheT</name>
    <name evidence="20" type="ORF">GCM10022207_49040</name>
</gene>
<evidence type="ECO:0000256" key="2">
    <source>
        <dbReference type="ARBA" id="ARBA00008653"/>
    </source>
</evidence>
<dbReference type="InterPro" id="IPR033714">
    <property type="entry name" value="tRNA_bind_bactPheRS"/>
</dbReference>
<evidence type="ECO:0000256" key="1">
    <source>
        <dbReference type="ARBA" id="ARBA00004496"/>
    </source>
</evidence>
<keyword evidence="10 15" id="KW-0460">Magnesium</keyword>
<keyword evidence="13 15" id="KW-0030">Aminoacyl-tRNA synthetase</keyword>
<dbReference type="InterPro" id="IPR020825">
    <property type="entry name" value="Phe-tRNA_synthase-like_B3/B4"/>
</dbReference>
<dbReference type="InterPro" id="IPR036690">
    <property type="entry name" value="Fdx_antiC-bd_sf"/>
</dbReference>
<dbReference type="GO" id="GO:0016874">
    <property type="term" value="F:ligase activity"/>
    <property type="evidence" value="ECO:0007669"/>
    <property type="project" value="UniProtKB-KW"/>
</dbReference>
<keyword evidence="7 15" id="KW-0479">Metal-binding</keyword>
<dbReference type="SMART" id="SM00874">
    <property type="entry name" value="B5"/>
    <property type="match status" value="1"/>
</dbReference>
<proteinExistence type="inferred from homology"/>
<comment type="cofactor">
    <cofactor evidence="15">
        <name>Mg(2+)</name>
        <dbReference type="ChEBI" id="CHEBI:18420"/>
    </cofactor>
    <text evidence="15">Binds 2 magnesium ions per tetramer.</text>
</comment>
<evidence type="ECO:0000256" key="14">
    <source>
        <dbReference type="ARBA" id="ARBA00049255"/>
    </source>
</evidence>
<dbReference type="InterPro" id="IPR005147">
    <property type="entry name" value="tRNA_synthase_B5-dom"/>
</dbReference>
<dbReference type="PANTHER" id="PTHR10947">
    <property type="entry name" value="PHENYLALANYL-TRNA SYNTHETASE BETA CHAIN AND LEUCINE-RICH REPEAT-CONTAINING PROTEIN 47"/>
    <property type="match status" value="1"/>
</dbReference>
<dbReference type="PROSITE" id="PS50886">
    <property type="entry name" value="TRBD"/>
    <property type="match status" value="1"/>
</dbReference>
<keyword evidence="21" id="KW-1185">Reference proteome</keyword>
<evidence type="ECO:0000256" key="7">
    <source>
        <dbReference type="ARBA" id="ARBA00022723"/>
    </source>
</evidence>
<dbReference type="SUPFAM" id="SSF54991">
    <property type="entry name" value="Anticodon-binding domain of PheRS"/>
    <property type="match status" value="1"/>
</dbReference>
<keyword evidence="8 15" id="KW-0547">Nucleotide-binding</keyword>
<dbReference type="EMBL" id="BAAAZA010000014">
    <property type="protein sequence ID" value="GAA3877094.1"/>
    <property type="molecule type" value="Genomic_DNA"/>
</dbReference>
<dbReference type="InterPro" id="IPR045864">
    <property type="entry name" value="aa-tRNA-synth_II/BPL/LPL"/>
</dbReference>
<reference evidence="21" key="1">
    <citation type="journal article" date="2019" name="Int. J. Syst. Evol. Microbiol.">
        <title>The Global Catalogue of Microorganisms (GCM) 10K type strain sequencing project: providing services to taxonomists for standard genome sequencing and annotation.</title>
        <authorList>
            <consortium name="The Broad Institute Genomics Platform"/>
            <consortium name="The Broad Institute Genome Sequencing Center for Infectious Disease"/>
            <person name="Wu L."/>
            <person name="Ma J."/>
        </authorList>
    </citation>
    <scope>NUCLEOTIDE SEQUENCE [LARGE SCALE GENOMIC DNA]</scope>
    <source>
        <strain evidence="21">JCM 16578</strain>
    </source>
</reference>
<protein>
    <recommendedName>
        <fullName evidence="15">Phenylalanine--tRNA ligase beta subunit</fullName>
        <ecNumber evidence="15">6.1.1.20</ecNumber>
    </recommendedName>
    <alternativeName>
        <fullName evidence="15">Phenylalanyl-tRNA synthetase beta subunit</fullName>
        <shortName evidence="15">PheRS</shortName>
    </alternativeName>
</protein>
<dbReference type="SUPFAM" id="SSF56037">
    <property type="entry name" value="PheT/TilS domain"/>
    <property type="match status" value="1"/>
</dbReference>
<evidence type="ECO:0000313" key="21">
    <source>
        <dbReference type="Proteomes" id="UP001501563"/>
    </source>
</evidence>
<dbReference type="SUPFAM" id="SSF46955">
    <property type="entry name" value="Putative DNA-binding domain"/>
    <property type="match status" value="1"/>
</dbReference>
<dbReference type="SUPFAM" id="SSF50249">
    <property type="entry name" value="Nucleic acid-binding proteins"/>
    <property type="match status" value="1"/>
</dbReference>
<feature type="domain" description="TRNA-binding" evidence="17">
    <location>
        <begin position="42"/>
        <end position="157"/>
    </location>
</feature>
<dbReference type="Pfam" id="PF03147">
    <property type="entry name" value="FDX-ACB"/>
    <property type="match status" value="1"/>
</dbReference>
<dbReference type="SMART" id="SM00873">
    <property type="entry name" value="B3_4"/>
    <property type="match status" value="1"/>
</dbReference>
<organism evidence="20 21">
    <name type="scientific">Streptomyces lannensis</name>
    <dbReference type="NCBI Taxonomy" id="766498"/>
    <lineage>
        <taxon>Bacteria</taxon>
        <taxon>Bacillati</taxon>
        <taxon>Actinomycetota</taxon>
        <taxon>Actinomycetes</taxon>
        <taxon>Kitasatosporales</taxon>
        <taxon>Streptomycetaceae</taxon>
        <taxon>Streptomyces</taxon>
    </lineage>
</organism>
<keyword evidence="12 15" id="KW-0648">Protein biosynthesis</keyword>
<dbReference type="Gene3D" id="2.40.50.140">
    <property type="entry name" value="Nucleic acid-binding proteins"/>
    <property type="match status" value="1"/>
</dbReference>
<evidence type="ECO:0000256" key="4">
    <source>
        <dbReference type="ARBA" id="ARBA00022490"/>
    </source>
</evidence>
<comment type="catalytic activity">
    <reaction evidence="14 15">
        <text>tRNA(Phe) + L-phenylalanine + ATP = L-phenylalanyl-tRNA(Phe) + AMP + diphosphate + H(+)</text>
        <dbReference type="Rhea" id="RHEA:19413"/>
        <dbReference type="Rhea" id="RHEA-COMP:9668"/>
        <dbReference type="Rhea" id="RHEA-COMP:9699"/>
        <dbReference type="ChEBI" id="CHEBI:15378"/>
        <dbReference type="ChEBI" id="CHEBI:30616"/>
        <dbReference type="ChEBI" id="CHEBI:33019"/>
        <dbReference type="ChEBI" id="CHEBI:58095"/>
        <dbReference type="ChEBI" id="CHEBI:78442"/>
        <dbReference type="ChEBI" id="CHEBI:78531"/>
        <dbReference type="ChEBI" id="CHEBI:456215"/>
        <dbReference type="EC" id="6.1.1.20"/>
    </reaction>
</comment>
<name>A0ABP7KJ10_9ACTN</name>
<dbReference type="InterPro" id="IPR012340">
    <property type="entry name" value="NA-bd_OB-fold"/>
</dbReference>
<feature type="binding site" evidence="15">
    <location>
        <position position="472"/>
    </location>
    <ligand>
        <name>Mg(2+)</name>
        <dbReference type="ChEBI" id="CHEBI:18420"/>
        <note>shared with alpha subunit</note>
    </ligand>
</feature>
<evidence type="ECO:0000256" key="8">
    <source>
        <dbReference type="ARBA" id="ARBA00022741"/>
    </source>
</evidence>
<evidence type="ECO:0000256" key="11">
    <source>
        <dbReference type="ARBA" id="ARBA00022884"/>
    </source>
</evidence>
<dbReference type="SMART" id="SM00896">
    <property type="entry name" value="FDX-ACB"/>
    <property type="match status" value="1"/>
</dbReference>
<dbReference type="Gene3D" id="3.30.930.10">
    <property type="entry name" value="Bira Bifunctional Protein, Domain 2"/>
    <property type="match status" value="1"/>
</dbReference>
<dbReference type="InterPro" id="IPR045060">
    <property type="entry name" value="Phe-tRNA-ligase_IIc_bsu"/>
</dbReference>
<evidence type="ECO:0000259" key="18">
    <source>
        <dbReference type="PROSITE" id="PS51447"/>
    </source>
</evidence>
<dbReference type="CDD" id="cd02796">
    <property type="entry name" value="tRNA_bind_bactPheRS"/>
    <property type="match status" value="1"/>
</dbReference>
<evidence type="ECO:0000256" key="12">
    <source>
        <dbReference type="ARBA" id="ARBA00022917"/>
    </source>
</evidence>
<evidence type="ECO:0000256" key="5">
    <source>
        <dbReference type="ARBA" id="ARBA00022555"/>
    </source>
</evidence>
<feature type="binding site" evidence="15">
    <location>
        <position position="475"/>
    </location>
    <ligand>
        <name>Mg(2+)</name>
        <dbReference type="ChEBI" id="CHEBI:18420"/>
        <note>shared with alpha subunit</note>
    </ligand>
</feature>
<dbReference type="CDD" id="cd00769">
    <property type="entry name" value="PheRS_beta_core"/>
    <property type="match status" value="1"/>
</dbReference>
<dbReference type="Gene3D" id="3.50.40.10">
    <property type="entry name" value="Phenylalanyl-trna Synthetase, Chain B, domain 3"/>
    <property type="match status" value="1"/>
</dbReference>